<dbReference type="Proteomes" id="UP000035963">
    <property type="component" value="Unassembled WGS sequence"/>
</dbReference>
<organism evidence="1 2">
    <name type="scientific">Caballeronia mineralivorans PML1(12)</name>
    <dbReference type="NCBI Taxonomy" id="908627"/>
    <lineage>
        <taxon>Bacteria</taxon>
        <taxon>Pseudomonadati</taxon>
        <taxon>Pseudomonadota</taxon>
        <taxon>Betaproteobacteria</taxon>
        <taxon>Burkholderiales</taxon>
        <taxon>Burkholderiaceae</taxon>
        <taxon>Caballeronia</taxon>
    </lineage>
</organism>
<gene>
    <name evidence="1" type="ORF">EOS_32955</name>
</gene>
<dbReference type="AlphaFoldDB" id="A0A0J1CME3"/>
<reference evidence="1 2" key="1">
    <citation type="journal article" date="2015" name="Genome Announc.">
        <title>Draft Genome Sequence of Burkholderia sp. Strain PML1(12), an Ectomycorrhizosphere-Inhabiting Bacterium with Effective Mineral-Weathering Ability.</title>
        <authorList>
            <person name="Uroz S."/>
            <person name="Oger P."/>
        </authorList>
    </citation>
    <scope>NUCLEOTIDE SEQUENCE [LARGE SCALE GENOMIC DNA]</scope>
    <source>
        <strain evidence="2">PML1(12)</strain>
    </source>
</reference>
<evidence type="ECO:0000313" key="2">
    <source>
        <dbReference type="Proteomes" id="UP000035963"/>
    </source>
</evidence>
<sequence>MRPSLFVKLVDVTNEVVHCTRNPIERRASTSLLFDVLMALLADTGLTLGDVRAMALREAPGVRAVQIHASAAAYEAVRRLSTRLLLEDAA</sequence>
<accession>A0A0J1CME3</accession>
<evidence type="ECO:0000313" key="1">
    <source>
        <dbReference type="EMBL" id="KLU21955.1"/>
    </source>
</evidence>
<keyword evidence="2" id="KW-1185">Reference proteome</keyword>
<protein>
    <submittedName>
        <fullName evidence="1">Uncharacterized protein</fullName>
    </submittedName>
</protein>
<proteinExistence type="predicted"/>
<dbReference type="RefSeq" id="WP_047896404.1">
    <property type="nucleotide sequence ID" value="NZ_AEJF01000194.1"/>
</dbReference>
<dbReference type="PATRIC" id="fig|908627.4.peg.7361"/>
<dbReference type="EMBL" id="AEJF01000194">
    <property type="protein sequence ID" value="KLU21955.1"/>
    <property type="molecule type" value="Genomic_DNA"/>
</dbReference>
<comment type="caution">
    <text evidence="1">The sequence shown here is derived from an EMBL/GenBank/DDBJ whole genome shotgun (WGS) entry which is preliminary data.</text>
</comment>
<name>A0A0J1CME3_9BURK</name>